<comment type="caution">
    <text evidence="9">The sequence shown here is derived from an EMBL/GenBank/DDBJ whole genome shotgun (WGS) entry which is preliminary data.</text>
</comment>
<feature type="transmembrane region" description="Helical" evidence="7">
    <location>
        <begin position="314"/>
        <end position="337"/>
    </location>
</feature>
<dbReference type="GO" id="GO:0080090">
    <property type="term" value="P:regulation of primary metabolic process"/>
    <property type="evidence" value="ECO:0007669"/>
    <property type="project" value="UniProtKB-ARBA"/>
</dbReference>
<dbReference type="PROSITE" id="PS50011">
    <property type="entry name" value="PROTEIN_KINASE_DOM"/>
    <property type="match status" value="1"/>
</dbReference>
<evidence type="ECO:0000313" key="10">
    <source>
        <dbReference type="Proteomes" id="UP000295117"/>
    </source>
</evidence>
<dbReference type="InterPro" id="IPR000719">
    <property type="entry name" value="Prot_kinase_dom"/>
</dbReference>
<dbReference type="EMBL" id="PECH01000010">
    <property type="protein sequence ID" value="TDZ77368.1"/>
    <property type="molecule type" value="Genomic_DNA"/>
</dbReference>
<dbReference type="Gene3D" id="3.30.200.20">
    <property type="entry name" value="Phosphorylase Kinase, domain 1"/>
    <property type="match status" value="1"/>
</dbReference>
<sequence>MGDVYLVRNTRLDRLEALKVLRTQLSEDDDYRDRFMREIKLAAKLRHPNIVQVHHSGDHDGQLWMSMDYIDGADCTELLKQRGSEGLAPIEVLQIVSAIADALDYSHGQGLLHRDVKPANILVTTDAGTSRKSMFLADFGIARPLDDLLSSLTATNMVLGTVGYAAPEQITGQTLDGRADQYALAATAFQLFTGSAIMSNPSLPMLIQRVRTPAPKLSDVKPELVAYDAAMAKALSIDPADRFSTCRQFADALAGNTDTQLRSGYAPTHMSHTQLNPANRRAYGPPPTQIRPLAQSVVSSQGRSVPAQSGSHTALIAAIIGGALILGCLVVGAAWLMRQSDAGQTSQAVESTPTVPMVTDVVSVTLTPSQAPYRSSSRPPEAPTMVLPDADTRGFTGYNGLARCVSGARAEFILRTTESAVVICRSASGSLSYRGLRLSDNATLTLSDVKVATDGWFVTNTTEATYYYLVNSAGLQIFKESNLIGDEPAVESATPN</sequence>
<keyword evidence="2" id="KW-0723">Serine/threonine-protein kinase</keyword>
<keyword evidence="5 9" id="KW-0418">Kinase</keyword>
<dbReference type="InterPro" id="IPR008271">
    <property type="entry name" value="Ser/Thr_kinase_AS"/>
</dbReference>
<keyword evidence="3 9" id="KW-0808">Transferase</keyword>
<evidence type="ECO:0000256" key="4">
    <source>
        <dbReference type="ARBA" id="ARBA00022741"/>
    </source>
</evidence>
<dbReference type="CDD" id="cd14014">
    <property type="entry name" value="STKc_PknB_like"/>
    <property type="match status" value="1"/>
</dbReference>
<proteinExistence type="predicted"/>
<evidence type="ECO:0000256" key="3">
    <source>
        <dbReference type="ARBA" id="ARBA00022679"/>
    </source>
</evidence>
<dbReference type="Pfam" id="PF00069">
    <property type="entry name" value="Pkinase"/>
    <property type="match status" value="1"/>
</dbReference>
<keyword evidence="7" id="KW-0472">Membrane</keyword>
<dbReference type="GO" id="GO:0005524">
    <property type="term" value="F:ATP binding"/>
    <property type="evidence" value="ECO:0007669"/>
    <property type="project" value="UniProtKB-KW"/>
</dbReference>
<organism evidence="9 10">
    <name type="scientific">Mycobacteroides salmoniphilum</name>
    <dbReference type="NCBI Taxonomy" id="404941"/>
    <lineage>
        <taxon>Bacteria</taxon>
        <taxon>Bacillati</taxon>
        <taxon>Actinomycetota</taxon>
        <taxon>Actinomycetes</taxon>
        <taxon>Mycobacteriales</taxon>
        <taxon>Mycobacteriaceae</taxon>
        <taxon>Mycobacteroides</taxon>
    </lineage>
</organism>
<evidence type="ECO:0000256" key="6">
    <source>
        <dbReference type="ARBA" id="ARBA00022840"/>
    </source>
</evidence>
<protein>
    <recommendedName>
        <fullName evidence="1">non-specific serine/threonine protein kinase</fullName>
        <ecNumber evidence="1">2.7.11.1</ecNumber>
    </recommendedName>
</protein>
<gene>
    <name evidence="9" type="primary">pknF</name>
    <name evidence="9" type="ORF">DE4585_04762</name>
</gene>
<dbReference type="EC" id="2.7.11.1" evidence="1"/>
<dbReference type="PANTHER" id="PTHR43289">
    <property type="entry name" value="MITOGEN-ACTIVATED PROTEIN KINASE KINASE KINASE 20-RELATED"/>
    <property type="match status" value="1"/>
</dbReference>
<dbReference type="Proteomes" id="UP000295117">
    <property type="component" value="Unassembled WGS sequence"/>
</dbReference>
<feature type="domain" description="Protein kinase" evidence="8">
    <location>
        <begin position="1"/>
        <end position="254"/>
    </location>
</feature>
<accession>A0A4R8RTY1</accession>
<dbReference type="InterPro" id="IPR011009">
    <property type="entry name" value="Kinase-like_dom_sf"/>
</dbReference>
<evidence type="ECO:0000256" key="5">
    <source>
        <dbReference type="ARBA" id="ARBA00022777"/>
    </source>
</evidence>
<dbReference type="SUPFAM" id="SSF56112">
    <property type="entry name" value="Protein kinase-like (PK-like)"/>
    <property type="match status" value="1"/>
</dbReference>
<evidence type="ECO:0000313" key="9">
    <source>
        <dbReference type="EMBL" id="TDZ77368.1"/>
    </source>
</evidence>
<dbReference type="AlphaFoldDB" id="A0A4R8RTY1"/>
<reference evidence="9 10" key="1">
    <citation type="journal article" date="2019" name="Sci. Rep.">
        <title>Extended insight into the Mycobacterium chelonae-abscessus complex through whole genome sequencing of Mycobacterium salmoniphilum outbreak and Mycobacterium salmoniphilum-like strains.</title>
        <authorList>
            <person name="Behra P.R.K."/>
            <person name="Das S."/>
            <person name="Pettersson B.M.F."/>
            <person name="Shirreff L."/>
            <person name="DuCote T."/>
            <person name="Jacobsson K.G."/>
            <person name="Ennis D.G."/>
            <person name="Kirsebom L.A."/>
        </authorList>
    </citation>
    <scope>NUCLEOTIDE SEQUENCE [LARGE SCALE GENOMIC DNA]</scope>
    <source>
        <strain evidence="9 10">DE 4585</strain>
    </source>
</reference>
<keyword evidence="7" id="KW-0812">Transmembrane</keyword>
<dbReference type="GO" id="GO:0004674">
    <property type="term" value="F:protein serine/threonine kinase activity"/>
    <property type="evidence" value="ECO:0007669"/>
    <property type="project" value="UniProtKB-KW"/>
</dbReference>
<keyword evidence="4" id="KW-0547">Nucleotide-binding</keyword>
<evidence type="ECO:0000256" key="7">
    <source>
        <dbReference type="SAM" id="Phobius"/>
    </source>
</evidence>
<keyword evidence="7" id="KW-1133">Transmembrane helix</keyword>
<name>A0A4R8RTY1_9MYCO</name>
<keyword evidence="6" id="KW-0067">ATP-binding</keyword>
<dbReference type="SMART" id="SM00220">
    <property type="entry name" value="S_TKc"/>
    <property type="match status" value="1"/>
</dbReference>
<dbReference type="PANTHER" id="PTHR43289:SF6">
    <property type="entry name" value="SERINE_THREONINE-PROTEIN KINASE NEKL-3"/>
    <property type="match status" value="1"/>
</dbReference>
<dbReference type="PROSITE" id="PS00108">
    <property type="entry name" value="PROTEIN_KINASE_ST"/>
    <property type="match status" value="1"/>
</dbReference>
<dbReference type="Gene3D" id="1.10.510.10">
    <property type="entry name" value="Transferase(Phosphotransferase) domain 1"/>
    <property type="match status" value="1"/>
</dbReference>
<evidence type="ECO:0000256" key="2">
    <source>
        <dbReference type="ARBA" id="ARBA00022527"/>
    </source>
</evidence>
<evidence type="ECO:0000256" key="1">
    <source>
        <dbReference type="ARBA" id="ARBA00012513"/>
    </source>
</evidence>
<evidence type="ECO:0000259" key="8">
    <source>
        <dbReference type="PROSITE" id="PS50011"/>
    </source>
</evidence>